<keyword evidence="4" id="KW-1185">Reference proteome</keyword>
<feature type="coiled-coil region" evidence="1">
    <location>
        <begin position="436"/>
        <end position="485"/>
    </location>
</feature>
<dbReference type="STRING" id="461836.A0A0L0D621"/>
<keyword evidence="1" id="KW-0175">Coiled coil</keyword>
<dbReference type="GeneID" id="25563625"/>
<evidence type="ECO:0000256" key="2">
    <source>
        <dbReference type="SAM" id="MobiDB-lite"/>
    </source>
</evidence>
<evidence type="ECO:0000313" key="3">
    <source>
        <dbReference type="EMBL" id="KNC47832.1"/>
    </source>
</evidence>
<evidence type="ECO:0000256" key="1">
    <source>
        <dbReference type="SAM" id="Coils"/>
    </source>
</evidence>
<organism evidence="3 4">
    <name type="scientific">Thecamonas trahens ATCC 50062</name>
    <dbReference type="NCBI Taxonomy" id="461836"/>
    <lineage>
        <taxon>Eukaryota</taxon>
        <taxon>Apusozoa</taxon>
        <taxon>Apusomonadida</taxon>
        <taxon>Apusomonadidae</taxon>
        <taxon>Thecamonas</taxon>
    </lineage>
</organism>
<accession>A0A0L0D621</accession>
<feature type="compositionally biased region" description="Polar residues" evidence="2">
    <location>
        <begin position="397"/>
        <end position="411"/>
    </location>
</feature>
<feature type="compositionally biased region" description="Low complexity" evidence="2">
    <location>
        <begin position="277"/>
        <end position="302"/>
    </location>
</feature>
<feature type="region of interest" description="Disordered" evidence="2">
    <location>
        <begin position="391"/>
        <end position="435"/>
    </location>
</feature>
<protein>
    <submittedName>
        <fullName evidence="3">Uncharacterized protein</fullName>
    </submittedName>
</protein>
<feature type="region of interest" description="Disordered" evidence="2">
    <location>
        <begin position="268"/>
        <end position="310"/>
    </location>
</feature>
<gene>
    <name evidence="3" type="ORF">AMSG_04061</name>
</gene>
<evidence type="ECO:0000313" key="4">
    <source>
        <dbReference type="Proteomes" id="UP000054408"/>
    </source>
</evidence>
<reference evidence="3 4" key="1">
    <citation type="submission" date="2010-05" db="EMBL/GenBank/DDBJ databases">
        <title>The Genome Sequence of Thecamonas trahens ATCC 50062.</title>
        <authorList>
            <consortium name="The Broad Institute Genome Sequencing Platform"/>
            <person name="Russ C."/>
            <person name="Cuomo C."/>
            <person name="Shea T."/>
            <person name="Young S.K."/>
            <person name="Zeng Q."/>
            <person name="Koehrsen M."/>
            <person name="Haas B."/>
            <person name="Borodovsky M."/>
            <person name="Guigo R."/>
            <person name="Alvarado L."/>
            <person name="Berlin A."/>
            <person name="Bochicchio J."/>
            <person name="Borenstein D."/>
            <person name="Chapman S."/>
            <person name="Chen Z."/>
            <person name="Freedman E."/>
            <person name="Gellesch M."/>
            <person name="Goldberg J."/>
            <person name="Griggs A."/>
            <person name="Gujja S."/>
            <person name="Heilman E."/>
            <person name="Heiman D."/>
            <person name="Hepburn T."/>
            <person name="Howarth C."/>
            <person name="Jen D."/>
            <person name="Larson L."/>
            <person name="Mehta T."/>
            <person name="Park D."/>
            <person name="Pearson M."/>
            <person name="Roberts A."/>
            <person name="Saif S."/>
            <person name="Shenoy N."/>
            <person name="Sisk P."/>
            <person name="Stolte C."/>
            <person name="Sykes S."/>
            <person name="Thomson T."/>
            <person name="Walk T."/>
            <person name="White J."/>
            <person name="Yandava C."/>
            <person name="Burger G."/>
            <person name="Gray M.W."/>
            <person name="Holland P.W.H."/>
            <person name="King N."/>
            <person name="Lang F.B.F."/>
            <person name="Roger A.J."/>
            <person name="Ruiz-Trillo I."/>
            <person name="Lander E."/>
            <person name="Nusbaum C."/>
        </authorList>
    </citation>
    <scope>NUCLEOTIDE SEQUENCE [LARGE SCALE GENOMIC DNA]</scope>
    <source>
        <strain evidence="3 4">ATCC 50062</strain>
    </source>
</reference>
<dbReference type="RefSeq" id="XP_013759310.1">
    <property type="nucleotide sequence ID" value="XM_013903856.1"/>
</dbReference>
<dbReference type="AlphaFoldDB" id="A0A0L0D621"/>
<proteinExistence type="predicted"/>
<name>A0A0L0D621_THETB</name>
<dbReference type="Proteomes" id="UP000054408">
    <property type="component" value="Unassembled WGS sequence"/>
</dbReference>
<sequence>MSSSSLEDESIAKVEWATADGKLQIRFGTGMPGGGTTTNEVRMSLSETSGERGLQFSNQIRQSVRSSGTLLDRLEVLRSRVIFPFIHVRSSELPRKGVKRLLVWRLEHPDSNPVEKCARCPPLALLLFRHQFRKGGQEVRHLGHPVGAWDNGLPARVAELASDAVLPGDETSEGQSIEGAGKAEAVFSHYVGKDIAFPAVVFGSCLGRSVRAFAASIQCNSHFHSNLPFVLRVGYVDVDMKTCAVVGHSYVDLAPIFSVSKFERDKVRSRKRKRSAAKPSPTVSALGSSEGGSSTSSNPSSENSHESKRSRLLLEKELAHLRNVVQYQDGVIKYLSMNNPSYPQPPPTSLSLGMSSVGAMSSFGGPSAGGPMLTGSSALMQQQVSTMYPQQPHVGKASSSMPTPAAISSGTFAGGEPHDLASDNGDNGDGGDNLAVNDSFAQLQQVQQRIQQMQQMQQLAQAQQIQQLQQQQSQQLARNQQLQLQLQQQQLGLSMMPRPPYQHHPGGR</sequence>
<dbReference type="EMBL" id="GL349448">
    <property type="protein sequence ID" value="KNC47832.1"/>
    <property type="molecule type" value="Genomic_DNA"/>
</dbReference>